<dbReference type="EMBL" id="ASGP02000001">
    <property type="protein sequence ID" value="KAH9527688.1"/>
    <property type="molecule type" value="Genomic_DNA"/>
</dbReference>
<evidence type="ECO:0000256" key="1">
    <source>
        <dbReference type="SAM" id="MobiDB-lite"/>
    </source>
</evidence>
<accession>A0A922IFE3</accession>
<feature type="region of interest" description="Disordered" evidence="1">
    <location>
        <begin position="30"/>
        <end position="50"/>
    </location>
</feature>
<proteinExistence type="predicted"/>
<sequence length="64" mass="7590">MKRNKMLSVYIEHINHTNIENMYAYDITSQSNNNNDDDDDEMYEEGKKTIHRNPSIYPSALCYT</sequence>
<comment type="caution">
    <text evidence="2">The sequence shown here is derived from an EMBL/GenBank/DDBJ whole genome shotgun (WGS) entry which is preliminary data.</text>
</comment>
<gene>
    <name evidence="2" type="ORF">DERF_001695</name>
</gene>
<reference evidence="2" key="1">
    <citation type="submission" date="2013-05" db="EMBL/GenBank/DDBJ databases">
        <authorList>
            <person name="Yim A.K.Y."/>
            <person name="Chan T.F."/>
            <person name="Ji K.M."/>
            <person name="Liu X.Y."/>
            <person name="Zhou J.W."/>
            <person name="Li R.Q."/>
            <person name="Yang K.Y."/>
            <person name="Li J."/>
            <person name="Li M."/>
            <person name="Law P.T.W."/>
            <person name="Wu Y.L."/>
            <person name="Cai Z.L."/>
            <person name="Qin H."/>
            <person name="Bao Y."/>
            <person name="Leung R.K.K."/>
            <person name="Ng P.K.S."/>
            <person name="Zou J."/>
            <person name="Zhong X.J."/>
            <person name="Ran P.X."/>
            <person name="Zhong N.S."/>
            <person name="Liu Z.G."/>
            <person name="Tsui S.K.W."/>
        </authorList>
    </citation>
    <scope>NUCLEOTIDE SEQUENCE</scope>
    <source>
        <strain evidence="2">Derf</strain>
        <tissue evidence="2">Whole organism</tissue>
    </source>
</reference>
<dbReference type="AlphaFoldDB" id="A0A922IFE3"/>
<keyword evidence="3" id="KW-1185">Reference proteome</keyword>
<evidence type="ECO:0000313" key="2">
    <source>
        <dbReference type="EMBL" id="KAH9527688.1"/>
    </source>
</evidence>
<reference evidence="2" key="2">
    <citation type="journal article" date="2022" name="Res Sq">
        <title>Comparative Genomics Reveals Insights into the Divergent Evolution of Astigmatic Mites and Household Pest Adaptations.</title>
        <authorList>
            <person name="Xiong Q."/>
            <person name="Wan A.T.-Y."/>
            <person name="Liu X.-Y."/>
            <person name="Fung C.S.-H."/>
            <person name="Xiao X."/>
            <person name="Malainual N."/>
            <person name="Hou J."/>
            <person name="Wang L."/>
            <person name="Wang M."/>
            <person name="Yang K."/>
            <person name="Cui Y."/>
            <person name="Leung E."/>
            <person name="Nong W."/>
            <person name="Shin S.-K."/>
            <person name="Au S."/>
            <person name="Jeong K.Y."/>
            <person name="Chew F.T."/>
            <person name="Hui J."/>
            <person name="Leung T.F."/>
            <person name="Tungtrongchitr A."/>
            <person name="Zhong N."/>
            <person name="Liu Z."/>
            <person name="Tsui S."/>
        </authorList>
    </citation>
    <scope>NUCLEOTIDE SEQUENCE</scope>
    <source>
        <strain evidence="2">Derf</strain>
        <tissue evidence="2">Whole organism</tissue>
    </source>
</reference>
<dbReference type="Proteomes" id="UP000790347">
    <property type="component" value="Unassembled WGS sequence"/>
</dbReference>
<protein>
    <submittedName>
        <fullName evidence="2">Uncharacterized protein</fullName>
    </submittedName>
</protein>
<organism evidence="2 3">
    <name type="scientific">Dermatophagoides farinae</name>
    <name type="common">American house dust mite</name>
    <dbReference type="NCBI Taxonomy" id="6954"/>
    <lineage>
        <taxon>Eukaryota</taxon>
        <taxon>Metazoa</taxon>
        <taxon>Ecdysozoa</taxon>
        <taxon>Arthropoda</taxon>
        <taxon>Chelicerata</taxon>
        <taxon>Arachnida</taxon>
        <taxon>Acari</taxon>
        <taxon>Acariformes</taxon>
        <taxon>Sarcoptiformes</taxon>
        <taxon>Astigmata</taxon>
        <taxon>Psoroptidia</taxon>
        <taxon>Analgoidea</taxon>
        <taxon>Pyroglyphidae</taxon>
        <taxon>Dermatophagoidinae</taxon>
        <taxon>Dermatophagoides</taxon>
    </lineage>
</organism>
<evidence type="ECO:0000313" key="3">
    <source>
        <dbReference type="Proteomes" id="UP000790347"/>
    </source>
</evidence>
<name>A0A922IFE3_DERFA</name>